<feature type="region of interest" description="Disordered" evidence="9">
    <location>
        <begin position="678"/>
        <end position="704"/>
    </location>
</feature>
<keyword evidence="7" id="KW-0675">Receptor</keyword>
<dbReference type="Gene3D" id="2.60.40.2160">
    <property type="entry name" value="Interleukin-17 receptor A/B, fibronectin-III-like domain 1"/>
    <property type="match status" value="1"/>
</dbReference>
<feature type="chain" id="PRO_5010240926" evidence="11">
    <location>
        <begin position="24"/>
        <end position="841"/>
    </location>
</feature>
<comment type="subcellular location">
    <subcellularLocation>
        <location evidence="1">Cell membrane</location>
        <topology evidence="1">Single-pass type I membrane protein</topology>
    </subcellularLocation>
</comment>
<sequence length="841" mass="94378">MMWCQHSMLPTILVVLKINNIFAISCFESTNQGFSHLNCSVEKSDTCQKQWIKPGNDMNPGSPTRLNVTLMFLNHSNKSYPGLGITWQTADDASYQYTEGFRMHARYLSGNSIGSLCRIFNIEKTGWIQEDLNNKPTFFFEIWPLPAGDNTVFVEICSLPLPKAGHNRPCADTFVSVPKQLYGTDPNVSVAPSEWTTSIQFRNYSCGGVDVNFVLAPKNYGFKLYEVRLVNIEETKIVDSKEVHTLNERGSVHGVSFNDVPNGKYYIWVQPRDLPQDRQVSGRCVCKNTYDVCMNNCLITETVVPVTIQECPGTTPVEKGTTTVGRRTTTVGRTTPVGSRPSGAVMIASIIIGLSGILFGILVLVVVCSRMNRRRTLKFSSCNQGSEGQDGTNNSSSFETKGQTLKNFSPVDEDNLLTRKKRVLILFSEEHPKHTKVVLNFANFLQAACYCDVILDWWCRREIFSEGKTAWLSKNIEKAECVLVVSSEGAYRRFNAHLQGRSFDSLGNSSPLSDMFMHGLSMLRQRYFTEHNYSKYINVRFTYTPVAFSLPDMHNNVVLMDHIDDLFFHIHGIEKYDHGVKRTAERINRDDYFTDPMGNPEGVNLHNAIREATDFFNDHKDWFNDQEFELKPPRSVERYCRLDSGLASLSTGEGEDSPALSLSLSDNIEGDDAFVSVQENMSSSRRNPKTTPNEQSSCDRDQRPLVDSAAKTYNTPNYTSINNVSFPVSIPFHSLHDGCNPCVDKQKARPHVTIPCQHPPKLIPPDLSLTANISPDPPIMFIPPVFDDNQSKTFSQIANDINAECEDDFLTYAGTDENEMIGEETNDEDCISVQSIGGASV</sequence>
<evidence type="ECO:0000256" key="10">
    <source>
        <dbReference type="SAM" id="Phobius"/>
    </source>
</evidence>
<evidence type="ECO:0000256" key="11">
    <source>
        <dbReference type="SAM" id="SignalP"/>
    </source>
</evidence>
<dbReference type="RefSeq" id="XP_013388721.1">
    <property type="nucleotide sequence ID" value="XM_013533267.2"/>
</dbReference>
<evidence type="ECO:0000256" key="1">
    <source>
        <dbReference type="ARBA" id="ARBA00004251"/>
    </source>
</evidence>
<dbReference type="PANTHER" id="PTHR15583:SF7">
    <property type="entry name" value="INTERLEUKIN CYTOKINE RECEPTOR-RELATED PROTEIN 2"/>
    <property type="match status" value="1"/>
</dbReference>
<dbReference type="InterPro" id="IPR057066">
    <property type="entry name" value="Ig_ILCR1"/>
</dbReference>
<dbReference type="PROSITE" id="PS51534">
    <property type="entry name" value="SEFIR"/>
    <property type="match status" value="1"/>
</dbReference>
<dbReference type="Pfam" id="PF08357">
    <property type="entry name" value="SEFIR"/>
    <property type="match status" value="1"/>
</dbReference>
<gene>
    <name evidence="14" type="primary">LOC106157573</name>
</gene>
<dbReference type="InterPro" id="IPR032356">
    <property type="entry name" value="IL17R_A/B_N"/>
</dbReference>
<feature type="signal peptide" evidence="11">
    <location>
        <begin position="1"/>
        <end position="23"/>
    </location>
</feature>
<feature type="compositionally biased region" description="Polar residues" evidence="9">
    <location>
        <begin position="678"/>
        <end position="696"/>
    </location>
</feature>
<dbReference type="PANTHER" id="PTHR15583">
    <property type="entry name" value="INTERLEUKIN-17 RECEPTOR"/>
    <property type="match status" value="1"/>
</dbReference>
<dbReference type="Proteomes" id="UP000085678">
    <property type="component" value="Unplaced"/>
</dbReference>
<dbReference type="KEGG" id="lak:106157573"/>
<dbReference type="STRING" id="7574.A0A1S3HT39"/>
<dbReference type="OMA" id="CIDEMTA"/>
<accession>A0A1S3HT39</accession>
<dbReference type="InterPro" id="IPR013568">
    <property type="entry name" value="SEFIR_dom"/>
</dbReference>
<evidence type="ECO:0000256" key="2">
    <source>
        <dbReference type="ARBA" id="ARBA00022475"/>
    </source>
</evidence>
<keyword evidence="4 11" id="KW-0732">Signal</keyword>
<reference evidence="14" key="1">
    <citation type="submission" date="2025-08" db="UniProtKB">
        <authorList>
            <consortium name="RefSeq"/>
        </authorList>
    </citation>
    <scope>IDENTIFICATION</scope>
    <source>
        <tissue evidence="14">Gonads</tissue>
    </source>
</reference>
<organism evidence="13 14">
    <name type="scientific">Lingula anatina</name>
    <name type="common">Brachiopod</name>
    <name type="synonym">Lingula unguis</name>
    <dbReference type="NCBI Taxonomy" id="7574"/>
    <lineage>
        <taxon>Eukaryota</taxon>
        <taxon>Metazoa</taxon>
        <taxon>Spiralia</taxon>
        <taxon>Lophotrochozoa</taxon>
        <taxon>Brachiopoda</taxon>
        <taxon>Linguliformea</taxon>
        <taxon>Lingulata</taxon>
        <taxon>Lingulida</taxon>
        <taxon>Linguloidea</taxon>
        <taxon>Lingulidae</taxon>
        <taxon>Lingula</taxon>
    </lineage>
</organism>
<keyword evidence="8" id="KW-0325">Glycoprotein</keyword>
<feature type="domain" description="SEFIR" evidence="12">
    <location>
        <begin position="420"/>
        <end position="568"/>
    </location>
</feature>
<dbReference type="GeneID" id="106157573"/>
<keyword evidence="6 10" id="KW-0472">Membrane</keyword>
<keyword evidence="2" id="KW-1003">Cell membrane</keyword>
<evidence type="ECO:0000256" key="9">
    <source>
        <dbReference type="SAM" id="MobiDB-lite"/>
    </source>
</evidence>
<dbReference type="AlphaFoldDB" id="A0A1S3HT39"/>
<dbReference type="Pfam" id="PF16556">
    <property type="entry name" value="IL17R_fnIII_D1"/>
    <property type="match status" value="1"/>
</dbReference>
<evidence type="ECO:0000256" key="4">
    <source>
        <dbReference type="ARBA" id="ARBA00022729"/>
    </source>
</evidence>
<evidence type="ECO:0000259" key="12">
    <source>
        <dbReference type="PROSITE" id="PS51534"/>
    </source>
</evidence>
<evidence type="ECO:0000256" key="3">
    <source>
        <dbReference type="ARBA" id="ARBA00022692"/>
    </source>
</evidence>
<evidence type="ECO:0000256" key="7">
    <source>
        <dbReference type="ARBA" id="ARBA00023170"/>
    </source>
</evidence>
<dbReference type="GO" id="GO:0030368">
    <property type="term" value="F:interleukin-17 receptor activity"/>
    <property type="evidence" value="ECO:0007669"/>
    <property type="project" value="InterPro"/>
</dbReference>
<dbReference type="Gene3D" id="3.40.50.11530">
    <property type="match status" value="1"/>
</dbReference>
<dbReference type="InterPro" id="IPR038683">
    <property type="entry name" value="IL17RA/B_FnIII-like_1_sf"/>
</dbReference>
<dbReference type="InParanoid" id="A0A1S3HT39"/>
<evidence type="ECO:0000313" key="14">
    <source>
        <dbReference type="RefSeq" id="XP_013388721.1"/>
    </source>
</evidence>
<keyword evidence="3 10" id="KW-0812">Transmembrane</keyword>
<protein>
    <submittedName>
        <fullName evidence="14">Interleukin-17 receptor A-like isoform X1</fullName>
    </submittedName>
</protein>
<feature type="region of interest" description="Disordered" evidence="9">
    <location>
        <begin position="381"/>
        <end position="406"/>
    </location>
</feature>
<dbReference type="InterPro" id="IPR039465">
    <property type="entry name" value="IL-17_rcpt-like"/>
</dbReference>
<evidence type="ECO:0000256" key="6">
    <source>
        <dbReference type="ARBA" id="ARBA00023136"/>
    </source>
</evidence>
<name>A0A1S3HT39_LINAN</name>
<evidence type="ECO:0000313" key="13">
    <source>
        <dbReference type="Proteomes" id="UP000085678"/>
    </source>
</evidence>
<keyword evidence="5 10" id="KW-1133">Transmembrane helix</keyword>
<evidence type="ECO:0000256" key="8">
    <source>
        <dbReference type="ARBA" id="ARBA00023180"/>
    </source>
</evidence>
<dbReference type="GO" id="GO:0005886">
    <property type="term" value="C:plasma membrane"/>
    <property type="evidence" value="ECO:0007669"/>
    <property type="project" value="UniProtKB-SubCell"/>
</dbReference>
<dbReference type="Pfam" id="PF23608">
    <property type="entry name" value="Ig_ILCR1"/>
    <property type="match status" value="1"/>
</dbReference>
<proteinExistence type="predicted"/>
<dbReference type="OrthoDB" id="5915222at2759"/>
<feature type="transmembrane region" description="Helical" evidence="10">
    <location>
        <begin position="343"/>
        <end position="368"/>
    </location>
</feature>
<evidence type="ECO:0000256" key="5">
    <source>
        <dbReference type="ARBA" id="ARBA00022989"/>
    </source>
</evidence>
<keyword evidence="13" id="KW-1185">Reference proteome</keyword>